<dbReference type="RefSeq" id="XP_025361557.1">
    <property type="nucleotide sequence ID" value="XM_025506480.1"/>
</dbReference>
<dbReference type="OrthoDB" id="10252718at2759"/>
<evidence type="ECO:0000313" key="2">
    <source>
        <dbReference type="EMBL" id="PWN26945.1"/>
    </source>
</evidence>
<dbReference type="AlphaFoldDB" id="A0A316UV08"/>
<dbReference type="InterPro" id="IPR013870">
    <property type="entry name" value="Ribosomal_mL54"/>
</dbReference>
<sequence>MPGLQLLKDKPDLIALPDSDYPAWLWDLLSDPAMKTTHASVEGGPGILGGGASGATLEESAAGGGGVGSKGTTTKGEARIKQKQEMRERRQAFAAAQAAKKKGVAMGNVSAEEVAAQMAEGAVQGGDAVAEERKKRELRRKNREGIKARNFLGR</sequence>
<evidence type="ECO:0000313" key="3">
    <source>
        <dbReference type="Proteomes" id="UP000245884"/>
    </source>
</evidence>
<protein>
    <submittedName>
        <fullName evidence="2">Uncharacterized protein</fullName>
    </submittedName>
</protein>
<gene>
    <name evidence="2" type="ORF">BDZ90DRAFT_233027</name>
</gene>
<feature type="region of interest" description="Disordered" evidence="1">
    <location>
        <begin position="121"/>
        <end position="154"/>
    </location>
</feature>
<organism evidence="2 3">
    <name type="scientific">Jaminaea rosea</name>
    <dbReference type="NCBI Taxonomy" id="1569628"/>
    <lineage>
        <taxon>Eukaryota</taxon>
        <taxon>Fungi</taxon>
        <taxon>Dikarya</taxon>
        <taxon>Basidiomycota</taxon>
        <taxon>Ustilaginomycotina</taxon>
        <taxon>Exobasidiomycetes</taxon>
        <taxon>Microstromatales</taxon>
        <taxon>Microstromatales incertae sedis</taxon>
        <taxon>Jaminaea</taxon>
    </lineage>
</organism>
<dbReference type="GeneID" id="37028303"/>
<name>A0A316UV08_9BASI</name>
<dbReference type="STRING" id="1569628.A0A316UV08"/>
<dbReference type="Proteomes" id="UP000245884">
    <property type="component" value="Unassembled WGS sequence"/>
</dbReference>
<feature type="compositionally biased region" description="Basic and acidic residues" evidence="1">
    <location>
        <begin position="76"/>
        <end position="91"/>
    </location>
</feature>
<reference evidence="2 3" key="1">
    <citation type="journal article" date="2018" name="Mol. Biol. Evol.">
        <title>Broad Genomic Sampling Reveals a Smut Pathogenic Ancestry of the Fungal Clade Ustilaginomycotina.</title>
        <authorList>
            <person name="Kijpornyongpan T."/>
            <person name="Mondo S.J."/>
            <person name="Barry K."/>
            <person name="Sandor L."/>
            <person name="Lee J."/>
            <person name="Lipzen A."/>
            <person name="Pangilinan J."/>
            <person name="LaButti K."/>
            <person name="Hainaut M."/>
            <person name="Henrissat B."/>
            <person name="Grigoriev I.V."/>
            <person name="Spatafora J.W."/>
            <person name="Aime M.C."/>
        </authorList>
    </citation>
    <scope>NUCLEOTIDE SEQUENCE [LARGE SCALE GENOMIC DNA]</scope>
    <source>
        <strain evidence="2 3">MCA 5214</strain>
    </source>
</reference>
<keyword evidence="3" id="KW-1185">Reference proteome</keyword>
<dbReference type="EMBL" id="KZ819670">
    <property type="protein sequence ID" value="PWN26945.1"/>
    <property type="molecule type" value="Genomic_DNA"/>
</dbReference>
<feature type="region of interest" description="Disordered" evidence="1">
    <location>
        <begin position="48"/>
        <end position="91"/>
    </location>
</feature>
<evidence type="ECO:0000256" key="1">
    <source>
        <dbReference type="SAM" id="MobiDB-lite"/>
    </source>
</evidence>
<dbReference type="Pfam" id="PF08561">
    <property type="entry name" value="Ribosomal_L37"/>
    <property type="match status" value="1"/>
</dbReference>
<proteinExistence type="predicted"/>
<accession>A0A316UV08</accession>